<reference evidence="9" key="1">
    <citation type="journal article" date="2014" name="Int. J. Syst. Evol. Microbiol.">
        <title>Complete genome sequence of Corynebacterium casei LMG S-19264T (=DSM 44701T), isolated from a smear-ripened cheese.</title>
        <authorList>
            <consortium name="US DOE Joint Genome Institute (JGI-PGF)"/>
            <person name="Walter F."/>
            <person name="Albersmeier A."/>
            <person name="Kalinowski J."/>
            <person name="Ruckert C."/>
        </authorList>
    </citation>
    <scope>NUCLEOTIDE SEQUENCE</scope>
    <source>
        <strain evidence="9">CCM 8606</strain>
    </source>
</reference>
<dbReference type="AlphaFoldDB" id="A0A8J3AIV3"/>
<proteinExistence type="inferred from homology"/>
<dbReference type="HAMAP" id="MF_01416">
    <property type="entry name" value="ATP_synth_delta_bact"/>
    <property type="match status" value="1"/>
</dbReference>
<dbReference type="NCBIfam" id="NF009967">
    <property type="entry name" value="PRK13430.1"/>
    <property type="match status" value="1"/>
</dbReference>
<keyword evidence="5 8" id="KW-0472">Membrane</keyword>
<dbReference type="GO" id="GO:0045259">
    <property type="term" value="C:proton-transporting ATP synthase complex"/>
    <property type="evidence" value="ECO:0007669"/>
    <property type="project" value="UniProtKB-KW"/>
</dbReference>
<comment type="function">
    <text evidence="8">This protein is part of the stalk that links CF(0) to CF(1). It either transmits conformational changes from CF(0) to CF(1) or is implicated in proton conduction.</text>
</comment>
<keyword evidence="3 8" id="KW-0375">Hydrogen ion transport</keyword>
<sequence length="273" mass="30372">MNGKTSQAAYDAVLQQFEAQLIDRKDGAKLIGDELFEVGKLLDDNARLERALTDPSRNEEDKRTLITSVIGNVVDPLTLSIAQALVAQHWGHPRDLADAMEDMAVEALMISADNRDASAQISFELSALHSALLKLPIVRQHLSDTNATARQRVAFLHALLEGKNLDPVTMDLASHAARDLRNRRYLSTISWLISQISTHRGRSMVTVTSAVELSDEQIVRIKDAYRRKLGRNVYVNCVVDPRVMGGMRIQVGSEVTDNTVIAQLQHLQRAMKQ</sequence>
<evidence type="ECO:0000256" key="3">
    <source>
        <dbReference type="ARBA" id="ARBA00022781"/>
    </source>
</evidence>
<dbReference type="Pfam" id="PF00213">
    <property type="entry name" value="OSCP"/>
    <property type="match status" value="1"/>
</dbReference>
<evidence type="ECO:0000256" key="4">
    <source>
        <dbReference type="ARBA" id="ARBA00023065"/>
    </source>
</evidence>
<dbReference type="InterPro" id="IPR020781">
    <property type="entry name" value="ATPase_OSCP/d_CS"/>
</dbReference>
<dbReference type="Proteomes" id="UP000619536">
    <property type="component" value="Unassembled WGS sequence"/>
</dbReference>
<keyword evidence="2 8" id="KW-0813">Transport</keyword>
<evidence type="ECO:0000313" key="10">
    <source>
        <dbReference type="Proteomes" id="UP000619536"/>
    </source>
</evidence>
<comment type="caution">
    <text evidence="9">The sequence shown here is derived from an EMBL/GenBank/DDBJ whole genome shotgun (WGS) entry which is preliminary data.</text>
</comment>
<dbReference type="EMBL" id="BMDH01000005">
    <property type="protein sequence ID" value="GGI15223.1"/>
    <property type="molecule type" value="Genomic_DNA"/>
</dbReference>
<evidence type="ECO:0000256" key="8">
    <source>
        <dbReference type="HAMAP-Rule" id="MF_01416"/>
    </source>
</evidence>
<dbReference type="PRINTS" id="PR00125">
    <property type="entry name" value="ATPASEDELTA"/>
</dbReference>
<dbReference type="RefSeq" id="WP_188355649.1">
    <property type="nucleotide sequence ID" value="NZ_BMDH01000005.1"/>
</dbReference>
<evidence type="ECO:0000256" key="7">
    <source>
        <dbReference type="ARBA" id="ARBA00023310"/>
    </source>
</evidence>
<evidence type="ECO:0000256" key="6">
    <source>
        <dbReference type="ARBA" id="ARBA00023196"/>
    </source>
</evidence>
<keyword evidence="4 8" id="KW-0406">Ion transport</keyword>
<keyword evidence="7 8" id="KW-0066">ATP synthesis</keyword>
<name>A0A8J3AIV3_9BIFI</name>
<gene>
    <name evidence="8 9" type="primary">atpH</name>
    <name evidence="9" type="ORF">GCM10007377_14830</name>
</gene>
<evidence type="ECO:0000256" key="2">
    <source>
        <dbReference type="ARBA" id="ARBA00022448"/>
    </source>
</evidence>
<evidence type="ECO:0000256" key="5">
    <source>
        <dbReference type="ARBA" id="ARBA00023136"/>
    </source>
</evidence>
<dbReference type="GO" id="GO:0046933">
    <property type="term" value="F:proton-transporting ATP synthase activity, rotational mechanism"/>
    <property type="evidence" value="ECO:0007669"/>
    <property type="project" value="UniProtKB-UniRule"/>
</dbReference>
<evidence type="ECO:0000256" key="1">
    <source>
        <dbReference type="ARBA" id="ARBA00004370"/>
    </source>
</evidence>
<protein>
    <recommendedName>
        <fullName evidence="8">ATP synthase subunit delta</fullName>
    </recommendedName>
    <alternativeName>
        <fullName evidence="8">ATP synthase F(1) sector subunit delta</fullName>
    </alternativeName>
    <alternativeName>
        <fullName evidence="8">F-type ATPase subunit delta</fullName>
        <shortName evidence="8">F-ATPase subunit delta</shortName>
    </alternativeName>
</protein>
<comment type="function">
    <text evidence="8">F(1)F(0) ATP synthase produces ATP from ADP in the presence of a proton or sodium gradient. F-type ATPases consist of two structural domains, F(1) containing the extramembraneous catalytic core and F(0) containing the membrane proton channel, linked together by a central stalk and a peripheral stalk. During catalysis, ATP synthesis in the catalytic domain of F(1) is coupled via a rotary mechanism of the central stalk subunits to proton translocation.</text>
</comment>
<comment type="similarity">
    <text evidence="8">Belongs to the ATPase delta chain family.</text>
</comment>
<dbReference type="PANTHER" id="PTHR11910">
    <property type="entry name" value="ATP SYNTHASE DELTA CHAIN"/>
    <property type="match status" value="1"/>
</dbReference>
<reference evidence="9" key="2">
    <citation type="submission" date="2020-09" db="EMBL/GenBank/DDBJ databases">
        <authorList>
            <person name="Sun Q."/>
            <person name="Sedlacek I."/>
        </authorList>
    </citation>
    <scope>NUCLEOTIDE SEQUENCE</scope>
    <source>
        <strain evidence="9">CCM 8606</strain>
    </source>
</reference>
<evidence type="ECO:0000313" key="9">
    <source>
        <dbReference type="EMBL" id="GGI15223.1"/>
    </source>
</evidence>
<keyword evidence="8" id="KW-1003">Cell membrane</keyword>
<keyword evidence="6 8" id="KW-0139">CF(1)</keyword>
<keyword evidence="10" id="KW-1185">Reference proteome</keyword>
<dbReference type="PROSITE" id="PS00389">
    <property type="entry name" value="ATPASE_DELTA"/>
    <property type="match status" value="1"/>
</dbReference>
<dbReference type="InterPro" id="IPR000711">
    <property type="entry name" value="ATPase_OSCP/dsu"/>
</dbReference>
<organism evidence="9 10">
    <name type="scientific">Galliscardovia ingluviei</name>
    <dbReference type="NCBI Taxonomy" id="1769422"/>
    <lineage>
        <taxon>Bacteria</taxon>
        <taxon>Bacillati</taxon>
        <taxon>Actinomycetota</taxon>
        <taxon>Actinomycetes</taxon>
        <taxon>Bifidobacteriales</taxon>
        <taxon>Bifidobacteriaceae</taxon>
        <taxon>Galliscardovia</taxon>
    </lineage>
</organism>
<dbReference type="GO" id="GO:0005886">
    <property type="term" value="C:plasma membrane"/>
    <property type="evidence" value="ECO:0007669"/>
    <property type="project" value="UniProtKB-SubCell"/>
</dbReference>
<accession>A0A8J3AIV3</accession>
<comment type="subcellular location">
    <subcellularLocation>
        <location evidence="8">Cell membrane</location>
        <topology evidence="8">Peripheral membrane protein</topology>
    </subcellularLocation>
    <subcellularLocation>
        <location evidence="1">Membrane</location>
    </subcellularLocation>
</comment>